<dbReference type="SUPFAM" id="SSF49303">
    <property type="entry name" value="beta-Galactosidase/glucuronidase domain"/>
    <property type="match status" value="2"/>
</dbReference>
<proteinExistence type="inferred from homology"/>
<dbReference type="InterPro" id="IPR011013">
    <property type="entry name" value="Gal_mutarotase_sf_dom"/>
</dbReference>
<dbReference type="Gene3D" id="2.60.120.260">
    <property type="entry name" value="Galactose-binding domain-like"/>
    <property type="match status" value="1"/>
</dbReference>
<sequence length="921" mass="101132">MRYYAGHTPSSGLRTPRAALRSDAPSLALDGDWRFRLSPRAEVPEDFAEPDFDDSGWGSLPVPSHWPLHGHGAPAYTNVVYPIPVDPPHPPEENPTGDHRREFELPAEWPDGATVLRFEGVDSCAKVWLNGTELGFFTGSRLPAEFDVGPVLRPGRNVLAVRVHQWSAASYLEDQDMWWLPGIFRSVTLLHRPAGGLEDVFVHADFDHTTGSGTLLVEASVPALVSVPALGLDSVPTGEPVEVPVEPWSAESPTLYEATVSAGGETVRLRIGFRTVSIVDGVLLVNGAPLALRGVNRHEFHPDHGRAVPHETMLADVLLMKQHNINAVRTSHYPPHPAFLDLCDEYGLWVIDECDLETHGFELNGWRANPSADPAWRESYLDRMRRTVERDKNHPSIVLWSLGNESHTGENLAAMASWVRERDPARPIHYEGDADCAYVDVYSRMYATHQESDEIGRAGGALPFVQCEYAHAMGNGPGGLAEYVALFDRYPRCAGGFVWEWIDHGLRHPEYEFAYGGDFGEPVHDGNFVIDGLVFPDRTPSPGLLDVKKVYEPVRFTVTDDEVTVEPLRGDLSALRFEWTLPDGSSGELELPPTGGRAALPPIPPATHETWLTIRAVLRADTAWAPAGHEVAWTQHRVHPAPEPTPRPATARPRRTDRGIAVGPAEFDTTGRLTSFSGIAVGTLRLDLWRAPTDNDRGARLHETWAAIGLHRLTHRVDAVEAGESLVTRTRVAAAGTDRGVRVDYAWTAVGEGVRLAVHIEPEGEWPEPIARLGVSFTLPERLDRVRWFGPGPGESYPDTGMANRVGTFESTLEDLQTPYIRPQENGRRGEVRWAEVTDASGAGLRVTGTPVFGLTVRPWSSAALAAARHRNELSPSGTVELTLDAGQQGVGTASCGPGTLSRYELFLRETVFTVLLEPTD</sequence>
<dbReference type="InterPro" id="IPR014718">
    <property type="entry name" value="GH-type_carb-bd"/>
</dbReference>
<accession>A0A1Q8CT02</accession>
<dbReference type="InterPro" id="IPR032312">
    <property type="entry name" value="LacZ_4"/>
</dbReference>
<evidence type="ECO:0000256" key="1">
    <source>
        <dbReference type="ARBA" id="ARBA00001412"/>
    </source>
</evidence>
<reference evidence="10 11" key="1">
    <citation type="submission" date="2016-12" db="EMBL/GenBank/DDBJ databases">
        <title>The draft genome sequence of Actinophytocola sp. 11-183.</title>
        <authorList>
            <person name="Wang W."/>
            <person name="Yuan L."/>
        </authorList>
    </citation>
    <scope>NUCLEOTIDE SEQUENCE [LARGE SCALE GENOMIC DNA]</scope>
    <source>
        <strain evidence="10 11">11-183</strain>
    </source>
</reference>
<evidence type="ECO:0000256" key="8">
    <source>
        <dbReference type="SAM" id="MobiDB-lite"/>
    </source>
</evidence>
<dbReference type="PANTHER" id="PTHR46323">
    <property type="entry name" value="BETA-GALACTOSIDASE"/>
    <property type="match status" value="1"/>
</dbReference>
<feature type="domain" description="Beta galactosidase small chain/" evidence="9">
    <location>
        <begin position="661"/>
        <end position="918"/>
    </location>
</feature>
<organism evidence="10 11">
    <name type="scientific">Actinophytocola xanthii</name>
    <dbReference type="NCBI Taxonomy" id="1912961"/>
    <lineage>
        <taxon>Bacteria</taxon>
        <taxon>Bacillati</taxon>
        <taxon>Actinomycetota</taxon>
        <taxon>Actinomycetes</taxon>
        <taxon>Pseudonocardiales</taxon>
        <taxon>Pseudonocardiaceae</taxon>
    </lineage>
</organism>
<comment type="caution">
    <text evidence="10">The sequence shown here is derived from an EMBL/GenBank/DDBJ whole genome shotgun (WGS) entry which is preliminary data.</text>
</comment>
<dbReference type="OrthoDB" id="9762066at2"/>
<dbReference type="GO" id="GO:0005990">
    <property type="term" value="P:lactose catabolic process"/>
    <property type="evidence" value="ECO:0007669"/>
    <property type="project" value="TreeGrafter"/>
</dbReference>
<dbReference type="InterPro" id="IPR023232">
    <property type="entry name" value="Glyco_hydro_2_AS"/>
</dbReference>
<dbReference type="Pfam" id="PF02837">
    <property type="entry name" value="Glyco_hydro_2_N"/>
    <property type="match status" value="1"/>
</dbReference>
<dbReference type="Pfam" id="PF02929">
    <property type="entry name" value="Bgal_small_N"/>
    <property type="match status" value="1"/>
</dbReference>
<dbReference type="GO" id="GO:0030246">
    <property type="term" value="F:carbohydrate binding"/>
    <property type="evidence" value="ECO:0007669"/>
    <property type="project" value="InterPro"/>
</dbReference>
<keyword evidence="11" id="KW-1185">Reference proteome</keyword>
<evidence type="ECO:0000256" key="3">
    <source>
        <dbReference type="ARBA" id="ARBA00012756"/>
    </source>
</evidence>
<dbReference type="InterPro" id="IPR036156">
    <property type="entry name" value="Beta-gal/glucu_dom_sf"/>
</dbReference>
<dbReference type="InterPro" id="IPR050347">
    <property type="entry name" value="Bact_Beta-galactosidase"/>
</dbReference>
<dbReference type="GO" id="GO:0009341">
    <property type="term" value="C:beta-galactosidase complex"/>
    <property type="evidence" value="ECO:0007669"/>
    <property type="project" value="InterPro"/>
</dbReference>
<dbReference type="RefSeq" id="WP_075125515.1">
    <property type="nucleotide sequence ID" value="NZ_MSIE01000016.1"/>
</dbReference>
<dbReference type="EMBL" id="MSIE01000016">
    <property type="protein sequence ID" value="OLF17464.1"/>
    <property type="molecule type" value="Genomic_DNA"/>
</dbReference>
<gene>
    <name evidence="10" type="ORF">BU204_10980</name>
</gene>
<dbReference type="InterPro" id="IPR004199">
    <property type="entry name" value="B-gal_small/dom_5"/>
</dbReference>
<protein>
    <recommendedName>
        <fullName evidence="4">Beta-galactosidase</fullName>
        <ecNumber evidence="3">3.2.1.23</ecNumber>
    </recommendedName>
    <alternativeName>
        <fullName evidence="7">Lactase</fullName>
    </alternativeName>
</protein>
<evidence type="ECO:0000256" key="4">
    <source>
        <dbReference type="ARBA" id="ARBA00013303"/>
    </source>
</evidence>
<evidence type="ECO:0000256" key="6">
    <source>
        <dbReference type="ARBA" id="ARBA00023295"/>
    </source>
</evidence>
<dbReference type="SMART" id="SM01038">
    <property type="entry name" value="Bgal_small_N"/>
    <property type="match status" value="1"/>
</dbReference>
<comment type="similarity">
    <text evidence="2">Belongs to the glycosyl hydrolase 2 family.</text>
</comment>
<dbReference type="Gene3D" id="2.70.98.10">
    <property type="match status" value="1"/>
</dbReference>
<dbReference type="PROSITE" id="PS00608">
    <property type="entry name" value="GLYCOSYL_HYDROL_F2_2"/>
    <property type="match status" value="1"/>
</dbReference>
<evidence type="ECO:0000256" key="7">
    <source>
        <dbReference type="ARBA" id="ARBA00032230"/>
    </source>
</evidence>
<name>A0A1Q8CT02_9PSEU</name>
<evidence type="ECO:0000313" key="11">
    <source>
        <dbReference type="Proteomes" id="UP000185596"/>
    </source>
</evidence>
<evidence type="ECO:0000259" key="9">
    <source>
        <dbReference type="SMART" id="SM01038"/>
    </source>
</evidence>
<dbReference type="InterPro" id="IPR017853">
    <property type="entry name" value="GH"/>
</dbReference>
<dbReference type="GO" id="GO:0004565">
    <property type="term" value="F:beta-galactosidase activity"/>
    <property type="evidence" value="ECO:0007669"/>
    <property type="project" value="UniProtKB-EC"/>
</dbReference>
<dbReference type="InterPro" id="IPR006104">
    <property type="entry name" value="Glyco_hydro_2_N"/>
</dbReference>
<dbReference type="InterPro" id="IPR008979">
    <property type="entry name" value="Galactose-bd-like_sf"/>
</dbReference>
<dbReference type="InterPro" id="IPR023230">
    <property type="entry name" value="Glyco_hydro_2_CS"/>
</dbReference>
<dbReference type="EC" id="3.2.1.23" evidence="3"/>
<dbReference type="SUPFAM" id="SSF49785">
    <property type="entry name" value="Galactose-binding domain-like"/>
    <property type="match status" value="1"/>
</dbReference>
<dbReference type="PROSITE" id="PS00719">
    <property type="entry name" value="GLYCOSYL_HYDROL_F2_1"/>
    <property type="match status" value="1"/>
</dbReference>
<dbReference type="Gene3D" id="3.20.20.80">
    <property type="entry name" value="Glycosidases"/>
    <property type="match status" value="1"/>
</dbReference>
<dbReference type="SUPFAM" id="SSF74650">
    <property type="entry name" value="Galactose mutarotase-like"/>
    <property type="match status" value="1"/>
</dbReference>
<keyword evidence="5" id="KW-0378">Hydrolase</keyword>
<evidence type="ECO:0000256" key="2">
    <source>
        <dbReference type="ARBA" id="ARBA00007401"/>
    </source>
</evidence>
<evidence type="ECO:0000313" key="10">
    <source>
        <dbReference type="EMBL" id="OLF17464.1"/>
    </source>
</evidence>
<dbReference type="Gene3D" id="2.60.40.10">
    <property type="entry name" value="Immunoglobulins"/>
    <property type="match status" value="2"/>
</dbReference>
<dbReference type="PANTHER" id="PTHR46323:SF2">
    <property type="entry name" value="BETA-GALACTOSIDASE"/>
    <property type="match status" value="1"/>
</dbReference>
<dbReference type="InterPro" id="IPR006103">
    <property type="entry name" value="Glyco_hydro_2_cat"/>
</dbReference>
<dbReference type="PRINTS" id="PR00132">
    <property type="entry name" value="GLHYDRLASE2"/>
</dbReference>
<dbReference type="Proteomes" id="UP000185596">
    <property type="component" value="Unassembled WGS sequence"/>
</dbReference>
<dbReference type="STRING" id="1912961.BU204_10980"/>
<keyword evidence="6" id="KW-0326">Glycosidase</keyword>
<dbReference type="SUPFAM" id="SSF51445">
    <property type="entry name" value="(Trans)glycosidases"/>
    <property type="match status" value="1"/>
</dbReference>
<feature type="region of interest" description="Disordered" evidence="8">
    <location>
        <begin position="638"/>
        <end position="658"/>
    </location>
</feature>
<dbReference type="AlphaFoldDB" id="A0A1Q8CT02"/>
<dbReference type="InterPro" id="IPR013783">
    <property type="entry name" value="Ig-like_fold"/>
</dbReference>
<evidence type="ECO:0000256" key="5">
    <source>
        <dbReference type="ARBA" id="ARBA00022801"/>
    </source>
</evidence>
<dbReference type="Pfam" id="PF02836">
    <property type="entry name" value="Glyco_hydro_2_C"/>
    <property type="match status" value="1"/>
</dbReference>
<dbReference type="Pfam" id="PF16353">
    <property type="entry name" value="LacZ_4"/>
    <property type="match status" value="1"/>
</dbReference>
<dbReference type="InterPro" id="IPR006101">
    <property type="entry name" value="Glyco_hydro_2"/>
</dbReference>
<comment type="catalytic activity">
    <reaction evidence="1">
        <text>Hydrolysis of terminal non-reducing beta-D-galactose residues in beta-D-galactosides.</text>
        <dbReference type="EC" id="3.2.1.23"/>
    </reaction>
</comment>